<reference evidence="1 2" key="1">
    <citation type="submission" date="2020-10" db="EMBL/GenBank/DDBJ databases">
        <title>The Coptis chinensis genome and diversification of protoberbering-type alkaloids.</title>
        <authorList>
            <person name="Wang B."/>
            <person name="Shu S."/>
            <person name="Song C."/>
            <person name="Liu Y."/>
        </authorList>
    </citation>
    <scope>NUCLEOTIDE SEQUENCE [LARGE SCALE GENOMIC DNA]</scope>
    <source>
        <strain evidence="1">HL-2020</strain>
        <tissue evidence="1">Leaf</tissue>
    </source>
</reference>
<dbReference type="AlphaFoldDB" id="A0A835LSR9"/>
<dbReference type="InterPro" id="IPR012337">
    <property type="entry name" value="RNaseH-like_sf"/>
</dbReference>
<organism evidence="1 2">
    <name type="scientific">Coptis chinensis</name>
    <dbReference type="NCBI Taxonomy" id="261450"/>
    <lineage>
        <taxon>Eukaryota</taxon>
        <taxon>Viridiplantae</taxon>
        <taxon>Streptophyta</taxon>
        <taxon>Embryophyta</taxon>
        <taxon>Tracheophyta</taxon>
        <taxon>Spermatophyta</taxon>
        <taxon>Magnoliopsida</taxon>
        <taxon>Ranunculales</taxon>
        <taxon>Ranunculaceae</taxon>
        <taxon>Coptidoideae</taxon>
        <taxon>Coptis</taxon>
    </lineage>
</organism>
<dbReference type="SUPFAM" id="SSF53098">
    <property type="entry name" value="Ribonuclease H-like"/>
    <property type="match status" value="1"/>
</dbReference>
<evidence type="ECO:0008006" key="3">
    <source>
        <dbReference type="Google" id="ProtNLM"/>
    </source>
</evidence>
<dbReference type="InterPro" id="IPR036397">
    <property type="entry name" value="RNaseH_sf"/>
</dbReference>
<accession>A0A835LSR9</accession>
<dbReference type="OrthoDB" id="1752183at2759"/>
<comment type="caution">
    <text evidence="1">The sequence shown here is derived from an EMBL/GenBank/DDBJ whole genome shotgun (WGS) entry which is preliminary data.</text>
</comment>
<sequence length="99" mass="10690">MYNGVLDLIILNKLQVKSKGTPLQGIKEVHWYPPWGLVIKCNTDGSVLGIPTRGVAGVVFKNKDLAIMGVLAIGLGEVTSFQAECTTIVYAVEKAKDMN</sequence>
<proteinExistence type="predicted"/>
<keyword evidence="2" id="KW-1185">Reference proteome</keyword>
<name>A0A835LSR9_9MAGN</name>
<evidence type="ECO:0000313" key="1">
    <source>
        <dbReference type="EMBL" id="KAF9598181.1"/>
    </source>
</evidence>
<protein>
    <recommendedName>
        <fullName evidence="3">RNase H type-1 domain-containing protein</fullName>
    </recommendedName>
</protein>
<gene>
    <name evidence="1" type="ORF">IFM89_025798</name>
</gene>
<evidence type="ECO:0000313" key="2">
    <source>
        <dbReference type="Proteomes" id="UP000631114"/>
    </source>
</evidence>
<dbReference type="InterPro" id="IPR044730">
    <property type="entry name" value="RNase_H-like_dom_plant"/>
</dbReference>
<dbReference type="Proteomes" id="UP000631114">
    <property type="component" value="Unassembled WGS sequence"/>
</dbReference>
<dbReference type="Gene3D" id="3.30.420.10">
    <property type="entry name" value="Ribonuclease H-like superfamily/Ribonuclease H"/>
    <property type="match status" value="1"/>
</dbReference>
<dbReference type="EMBL" id="JADFTS010000007">
    <property type="protein sequence ID" value="KAF9598181.1"/>
    <property type="molecule type" value="Genomic_DNA"/>
</dbReference>
<dbReference type="CDD" id="cd06222">
    <property type="entry name" value="RNase_H_like"/>
    <property type="match status" value="1"/>
</dbReference>
<dbReference type="GO" id="GO:0003676">
    <property type="term" value="F:nucleic acid binding"/>
    <property type="evidence" value="ECO:0007669"/>
    <property type="project" value="InterPro"/>
</dbReference>